<name>A0A506TZD2_9HYPH</name>
<accession>A0A506TZD2</accession>
<organism evidence="1 2">
    <name type="scientific">Pararhizobium mangrovi</name>
    <dbReference type="NCBI Taxonomy" id="2590452"/>
    <lineage>
        <taxon>Bacteria</taxon>
        <taxon>Pseudomonadati</taxon>
        <taxon>Pseudomonadota</taxon>
        <taxon>Alphaproteobacteria</taxon>
        <taxon>Hyphomicrobiales</taxon>
        <taxon>Rhizobiaceae</taxon>
        <taxon>Rhizobium/Agrobacterium group</taxon>
        <taxon>Pararhizobium</taxon>
    </lineage>
</organism>
<dbReference type="InterPro" id="IPR007709">
    <property type="entry name" value="N-FG_amidohydro"/>
</dbReference>
<dbReference type="RefSeq" id="WP_141167645.1">
    <property type="nucleotide sequence ID" value="NZ_VHLH01000027.1"/>
</dbReference>
<evidence type="ECO:0000313" key="1">
    <source>
        <dbReference type="EMBL" id="TPW26666.1"/>
    </source>
</evidence>
<dbReference type="Pfam" id="PF05013">
    <property type="entry name" value="FGase"/>
    <property type="match status" value="1"/>
</dbReference>
<dbReference type="OrthoDB" id="9815326at2"/>
<reference evidence="1 2" key="1">
    <citation type="submission" date="2019-06" db="EMBL/GenBank/DDBJ databases">
        <authorList>
            <person name="Li M."/>
        </authorList>
    </citation>
    <scope>NUCLEOTIDE SEQUENCE [LARGE SCALE GENOMIC DNA]</scope>
    <source>
        <strain evidence="1 2">BGMRC6574</strain>
    </source>
</reference>
<dbReference type="EMBL" id="VHLH01000027">
    <property type="protein sequence ID" value="TPW26666.1"/>
    <property type="molecule type" value="Genomic_DNA"/>
</dbReference>
<dbReference type="GO" id="GO:0016787">
    <property type="term" value="F:hydrolase activity"/>
    <property type="evidence" value="ECO:0007669"/>
    <property type="project" value="UniProtKB-KW"/>
</dbReference>
<sequence>MSEFAPYEILDAEPGSGIVLLADHARAALPERYAKLGLPEEAFTRHIAYDIGVEALTRRLGERLSAPAVLCCFSRLLIDPNRGEDDPTLVMKLSDGAVVPANHPMTGEERAFRLETFHRPYHRAVADLVERAEKAAGAPPFVVSLHSFTPAWKGEARPWHVGVLWDSDPRAPRPLIEALQAEGDLVVGDNEPYSGALGNDTMFTHCTRTGLAHALIEVRQDLIADNAGVAEWADRLCPLLESLNARPEMHRREYHGSRTGLL</sequence>
<protein>
    <submittedName>
        <fullName evidence="1">N-formylglutamate amidohydrolase</fullName>
    </submittedName>
</protein>
<proteinExistence type="predicted"/>
<dbReference type="AlphaFoldDB" id="A0A506TZD2"/>
<comment type="caution">
    <text evidence="1">The sequence shown here is derived from an EMBL/GenBank/DDBJ whole genome shotgun (WGS) entry which is preliminary data.</text>
</comment>
<dbReference type="PIRSF" id="PIRSF029730">
    <property type="entry name" value="UCP029730"/>
    <property type="match status" value="1"/>
</dbReference>
<dbReference type="Gene3D" id="3.40.630.40">
    <property type="entry name" value="Zn-dependent exopeptidases"/>
    <property type="match status" value="1"/>
</dbReference>
<evidence type="ECO:0000313" key="2">
    <source>
        <dbReference type="Proteomes" id="UP000320314"/>
    </source>
</evidence>
<keyword evidence="1" id="KW-0378">Hydrolase</keyword>
<dbReference type="SUPFAM" id="SSF53187">
    <property type="entry name" value="Zn-dependent exopeptidases"/>
    <property type="match status" value="1"/>
</dbReference>
<dbReference type="Proteomes" id="UP000320314">
    <property type="component" value="Unassembled WGS sequence"/>
</dbReference>
<dbReference type="InterPro" id="IPR011227">
    <property type="entry name" value="UCP029730"/>
</dbReference>
<keyword evidence="2" id="KW-1185">Reference proteome</keyword>
<gene>
    <name evidence="1" type="ORF">FJU11_13740</name>
</gene>